<evidence type="ECO:0000313" key="2">
    <source>
        <dbReference type="Proteomes" id="UP000177135"/>
    </source>
</evidence>
<comment type="caution">
    <text evidence="1">The sequence shown here is derived from an EMBL/GenBank/DDBJ whole genome shotgun (WGS) entry which is preliminary data.</text>
</comment>
<dbReference type="AlphaFoldDB" id="A0A1F5N1L2"/>
<organism evidence="1 2">
    <name type="scientific">Candidatus Daviesbacteria bacterium RIFOXYD1_FULL_41_10</name>
    <dbReference type="NCBI Taxonomy" id="1797801"/>
    <lineage>
        <taxon>Bacteria</taxon>
        <taxon>Candidatus Daviesiibacteriota</taxon>
    </lineage>
</organism>
<evidence type="ECO:0000313" key="1">
    <source>
        <dbReference type="EMBL" id="OGE71517.1"/>
    </source>
</evidence>
<protein>
    <submittedName>
        <fullName evidence="1">Uncharacterized protein</fullName>
    </submittedName>
</protein>
<proteinExistence type="predicted"/>
<gene>
    <name evidence="1" type="ORF">A2617_02750</name>
</gene>
<reference evidence="1 2" key="1">
    <citation type="journal article" date="2016" name="Nat. Commun.">
        <title>Thousands of microbial genomes shed light on interconnected biogeochemical processes in an aquifer system.</title>
        <authorList>
            <person name="Anantharaman K."/>
            <person name="Brown C.T."/>
            <person name="Hug L.A."/>
            <person name="Sharon I."/>
            <person name="Castelle C.J."/>
            <person name="Probst A.J."/>
            <person name="Thomas B.C."/>
            <person name="Singh A."/>
            <person name="Wilkins M.J."/>
            <person name="Karaoz U."/>
            <person name="Brodie E.L."/>
            <person name="Williams K.H."/>
            <person name="Hubbard S.S."/>
            <person name="Banfield J.F."/>
        </authorList>
    </citation>
    <scope>NUCLEOTIDE SEQUENCE [LARGE SCALE GENOMIC DNA]</scope>
</reference>
<name>A0A1F5N1L2_9BACT</name>
<sequence length="118" mass="13084">MLHVRGFAAYFPKIGQIEAEKVALRIGFKGNPRLLKNKIANRILYSHAIAQTQEELKIDLAILFEAVKLSGDLYYKKSIGKIFIPEGLANNFPDIKAVSAIFIEALKPKVGTEVALSK</sequence>
<dbReference type="Proteomes" id="UP000177135">
    <property type="component" value="Unassembled WGS sequence"/>
</dbReference>
<dbReference type="EMBL" id="MFEC01000010">
    <property type="protein sequence ID" value="OGE71517.1"/>
    <property type="molecule type" value="Genomic_DNA"/>
</dbReference>
<accession>A0A1F5N1L2</accession>